<evidence type="ECO:0000256" key="6">
    <source>
        <dbReference type="SAM" id="SignalP"/>
    </source>
</evidence>
<evidence type="ECO:0000256" key="3">
    <source>
        <dbReference type="ARBA" id="ARBA00022471"/>
    </source>
</evidence>
<keyword evidence="4" id="KW-0964">Secreted</keyword>
<dbReference type="Proteomes" id="UP001642260">
    <property type="component" value="Unassembled WGS sequence"/>
</dbReference>
<evidence type="ECO:0000313" key="8">
    <source>
        <dbReference type="Proteomes" id="UP001642260"/>
    </source>
</evidence>
<comment type="subcellular location">
    <subcellularLocation>
        <location evidence="1">Secreted</location>
    </subcellularLocation>
</comment>
<evidence type="ECO:0000313" key="7">
    <source>
        <dbReference type="EMBL" id="CAH8387618.1"/>
    </source>
</evidence>
<protein>
    <recommendedName>
        <fullName evidence="9">S-protein homolog</fullName>
    </recommendedName>
</protein>
<dbReference type="EMBL" id="CAKOAT010752931">
    <property type="protein sequence ID" value="CAH8387618.1"/>
    <property type="molecule type" value="Genomic_DNA"/>
</dbReference>
<gene>
    <name evidence="7" type="ORF">ERUC_LOCUS40101</name>
</gene>
<organism evidence="7 8">
    <name type="scientific">Eruca vesicaria subsp. sativa</name>
    <name type="common">Garden rocket</name>
    <name type="synonym">Eruca sativa</name>
    <dbReference type="NCBI Taxonomy" id="29727"/>
    <lineage>
        <taxon>Eukaryota</taxon>
        <taxon>Viridiplantae</taxon>
        <taxon>Streptophyta</taxon>
        <taxon>Embryophyta</taxon>
        <taxon>Tracheophyta</taxon>
        <taxon>Spermatophyta</taxon>
        <taxon>Magnoliopsida</taxon>
        <taxon>eudicotyledons</taxon>
        <taxon>Gunneridae</taxon>
        <taxon>Pentapetalae</taxon>
        <taxon>rosids</taxon>
        <taxon>malvids</taxon>
        <taxon>Brassicales</taxon>
        <taxon>Brassicaceae</taxon>
        <taxon>Brassiceae</taxon>
        <taxon>Eruca</taxon>
    </lineage>
</organism>
<comment type="similarity">
    <text evidence="2">Belongs to the plant self-incompatibility (S1) protein family.</text>
</comment>
<name>A0ABC8LUX4_ERUVS</name>
<comment type="caution">
    <text evidence="7">The sequence shown here is derived from an EMBL/GenBank/DDBJ whole genome shotgun (WGS) entry which is preliminary data.</text>
</comment>
<evidence type="ECO:0000256" key="2">
    <source>
        <dbReference type="ARBA" id="ARBA00005581"/>
    </source>
</evidence>
<accession>A0ABC8LUX4</accession>
<dbReference type="GO" id="GO:0060320">
    <property type="term" value="P:rejection of self pollen"/>
    <property type="evidence" value="ECO:0007669"/>
    <property type="project" value="UniProtKB-KW"/>
</dbReference>
<evidence type="ECO:0000256" key="5">
    <source>
        <dbReference type="ARBA" id="ARBA00022729"/>
    </source>
</evidence>
<feature type="signal peptide" evidence="6">
    <location>
        <begin position="1"/>
        <end position="22"/>
    </location>
</feature>
<evidence type="ECO:0008006" key="9">
    <source>
        <dbReference type="Google" id="ProtNLM"/>
    </source>
</evidence>
<dbReference type="InterPro" id="IPR010264">
    <property type="entry name" value="Self-incomp_S1"/>
</dbReference>
<keyword evidence="5 6" id="KW-0732">Signal</keyword>
<evidence type="ECO:0000256" key="1">
    <source>
        <dbReference type="ARBA" id="ARBA00004613"/>
    </source>
</evidence>
<keyword evidence="3" id="KW-0713">Self-incompatibility</keyword>
<reference evidence="7 8" key="1">
    <citation type="submission" date="2022-03" db="EMBL/GenBank/DDBJ databases">
        <authorList>
            <person name="Macdonald S."/>
            <person name="Ahmed S."/>
            <person name="Newling K."/>
        </authorList>
    </citation>
    <scope>NUCLEOTIDE SEQUENCE [LARGE SCALE GENOMIC DNA]</scope>
</reference>
<dbReference type="Pfam" id="PF05938">
    <property type="entry name" value="Self-incomp_S1"/>
    <property type="match status" value="1"/>
</dbReference>
<evidence type="ECO:0000256" key="4">
    <source>
        <dbReference type="ARBA" id="ARBA00022525"/>
    </source>
</evidence>
<feature type="chain" id="PRO_5044815514" description="S-protein homolog" evidence="6">
    <location>
        <begin position="23"/>
        <end position="136"/>
    </location>
</feature>
<keyword evidence="8" id="KW-1185">Reference proteome</keyword>
<sequence>MKNFIPFVLVTVTAMYSGLGEALPVVRNCHRQMVEVRNNLGPGQILIFHCVHPIVRRGVLKFNEKQQYNAGSGNARSWACVLYKGPPTDRYGIAVGKNFQKLPCNTGVLAWIAKNDGVYFEGNGKPMKFLNKWAKM</sequence>
<proteinExistence type="inferred from homology"/>
<dbReference type="GO" id="GO:0005576">
    <property type="term" value="C:extracellular region"/>
    <property type="evidence" value="ECO:0007669"/>
    <property type="project" value="UniProtKB-SubCell"/>
</dbReference>
<dbReference type="AlphaFoldDB" id="A0ABC8LUX4"/>